<keyword evidence="1 2" id="KW-0728">SH3 domain</keyword>
<dbReference type="Gene3D" id="2.30.30.40">
    <property type="entry name" value="SH3 Domains"/>
    <property type="match status" value="1"/>
</dbReference>
<evidence type="ECO:0000256" key="3">
    <source>
        <dbReference type="SAM" id="MobiDB-lite"/>
    </source>
</evidence>
<organism evidence="5 6">
    <name type="scientific">Tetraodon nigroviridis</name>
    <name type="common">Spotted green pufferfish</name>
    <name type="synonym">Chelonodon nigroviridis</name>
    <dbReference type="NCBI Taxonomy" id="99883"/>
    <lineage>
        <taxon>Eukaryota</taxon>
        <taxon>Metazoa</taxon>
        <taxon>Chordata</taxon>
        <taxon>Craniata</taxon>
        <taxon>Vertebrata</taxon>
        <taxon>Euteleostomi</taxon>
        <taxon>Actinopterygii</taxon>
        <taxon>Neopterygii</taxon>
        <taxon>Teleostei</taxon>
        <taxon>Neoteleostei</taxon>
        <taxon>Acanthomorphata</taxon>
        <taxon>Eupercaria</taxon>
        <taxon>Tetraodontiformes</taxon>
        <taxon>Tetradontoidea</taxon>
        <taxon>Tetraodontidae</taxon>
        <taxon>Tetraodon</taxon>
    </lineage>
</organism>
<keyword evidence="6" id="KW-1185">Reference proteome</keyword>
<sequence length="148" mass="16931">QTWLTEVEGKQSSRDRRHSADNDQRPPQGRERSRSSYTDDTSQEQHTPRHHARPPQPHRNSDPHEFDDEFDDDDPLPVIGHCKALYGFDGENEGTLSMAEDEVLYIIEEDKGDGWTRARKQTGEEGYVPTSYVDITLEKSSKGAVTYI</sequence>
<feature type="compositionally biased region" description="Acidic residues" evidence="3">
    <location>
        <begin position="65"/>
        <end position="75"/>
    </location>
</feature>
<dbReference type="Proteomes" id="UP000007303">
    <property type="component" value="Unassembled WGS sequence"/>
</dbReference>
<evidence type="ECO:0000256" key="1">
    <source>
        <dbReference type="ARBA" id="ARBA00022443"/>
    </source>
</evidence>
<dbReference type="PANTHER" id="PTHR15735">
    <property type="entry name" value="FCH AND DOUBLE SH3 DOMAINS PROTEIN"/>
    <property type="match status" value="1"/>
</dbReference>
<dbReference type="PANTHER" id="PTHR15735:SF14">
    <property type="entry name" value="FORMIN-BINDING PROTEIN 1-LIKE"/>
    <property type="match status" value="1"/>
</dbReference>
<name>H3C8S9_TETNG</name>
<dbReference type="STRING" id="99883.ENSTNIP00000004651"/>
<reference evidence="5" key="2">
    <citation type="submission" date="2025-08" db="UniProtKB">
        <authorList>
            <consortium name="Ensembl"/>
        </authorList>
    </citation>
    <scope>IDENTIFICATION</scope>
</reference>
<feature type="compositionally biased region" description="Basic and acidic residues" evidence="3">
    <location>
        <begin position="7"/>
        <end position="34"/>
    </location>
</feature>
<evidence type="ECO:0000259" key="4">
    <source>
        <dbReference type="PROSITE" id="PS50002"/>
    </source>
</evidence>
<dbReference type="Pfam" id="PF00018">
    <property type="entry name" value="SH3_1"/>
    <property type="match status" value="1"/>
</dbReference>
<evidence type="ECO:0000313" key="5">
    <source>
        <dbReference type="Ensembl" id="ENSTNIP00000004651.1"/>
    </source>
</evidence>
<dbReference type="PROSITE" id="PS50002">
    <property type="entry name" value="SH3"/>
    <property type="match status" value="1"/>
</dbReference>
<protein>
    <recommendedName>
        <fullName evidence="4">SH3 domain-containing protein</fullName>
    </recommendedName>
</protein>
<dbReference type="InterPro" id="IPR001452">
    <property type="entry name" value="SH3_domain"/>
</dbReference>
<dbReference type="HOGENOM" id="CLU_1763118_0_0_1"/>
<dbReference type="InterPro" id="IPR036028">
    <property type="entry name" value="SH3-like_dom_sf"/>
</dbReference>
<reference evidence="6" key="1">
    <citation type="journal article" date="2004" name="Nature">
        <title>Genome duplication in the teleost fish Tetraodon nigroviridis reveals the early vertebrate proto-karyotype.</title>
        <authorList>
            <person name="Jaillon O."/>
            <person name="Aury J.-M."/>
            <person name="Brunet F."/>
            <person name="Petit J.-L."/>
            <person name="Stange-Thomann N."/>
            <person name="Mauceli E."/>
            <person name="Bouneau L."/>
            <person name="Fischer C."/>
            <person name="Ozouf-Costaz C."/>
            <person name="Bernot A."/>
            <person name="Nicaud S."/>
            <person name="Jaffe D."/>
            <person name="Fisher S."/>
            <person name="Lutfalla G."/>
            <person name="Dossat C."/>
            <person name="Segurens B."/>
            <person name="Dasilva C."/>
            <person name="Salanoubat M."/>
            <person name="Levy M."/>
            <person name="Boudet N."/>
            <person name="Castellano S."/>
            <person name="Anthouard V."/>
            <person name="Jubin C."/>
            <person name="Castelli V."/>
            <person name="Katinka M."/>
            <person name="Vacherie B."/>
            <person name="Biemont C."/>
            <person name="Skalli Z."/>
            <person name="Cattolico L."/>
            <person name="Poulain J."/>
            <person name="De Berardinis V."/>
            <person name="Cruaud C."/>
            <person name="Duprat S."/>
            <person name="Brottier P."/>
            <person name="Coutanceau J.-P."/>
            <person name="Gouzy J."/>
            <person name="Parra G."/>
            <person name="Lardier G."/>
            <person name="Chapple C."/>
            <person name="McKernan K.J."/>
            <person name="McEwan P."/>
            <person name="Bosak S."/>
            <person name="Kellis M."/>
            <person name="Volff J.-N."/>
            <person name="Guigo R."/>
            <person name="Zody M.C."/>
            <person name="Mesirov J."/>
            <person name="Lindblad-Toh K."/>
            <person name="Birren B."/>
            <person name="Nusbaum C."/>
            <person name="Kahn D."/>
            <person name="Robinson-Rechavi M."/>
            <person name="Laudet V."/>
            <person name="Schachter V."/>
            <person name="Quetier F."/>
            <person name="Saurin W."/>
            <person name="Scarpelli C."/>
            <person name="Wincker P."/>
            <person name="Lander E.S."/>
            <person name="Weissenbach J."/>
            <person name="Roest Crollius H."/>
        </authorList>
    </citation>
    <scope>NUCLEOTIDE SEQUENCE [LARGE SCALE GENOMIC DNA]</scope>
</reference>
<evidence type="ECO:0000313" key="6">
    <source>
        <dbReference type="Proteomes" id="UP000007303"/>
    </source>
</evidence>
<dbReference type="InParanoid" id="H3C8S9"/>
<evidence type="ECO:0000256" key="2">
    <source>
        <dbReference type="PROSITE-ProRule" id="PRU00192"/>
    </source>
</evidence>
<dbReference type="Ensembl" id="ENSTNIT00000004794.1">
    <property type="protein sequence ID" value="ENSTNIP00000004651.1"/>
    <property type="gene ID" value="ENSTNIG00000002198.1"/>
</dbReference>
<dbReference type="GeneTree" id="ENSGT00950000183047"/>
<feature type="domain" description="SH3" evidence="4">
    <location>
        <begin position="77"/>
        <end position="138"/>
    </location>
</feature>
<reference evidence="5" key="3">
    <citation type="submission" date="2025-09" db="UniProtKB">
        <authorList>
            <consortium name="Ensembl"/>
        </authorList>
    </citation>
    <scope>IDENTIFICATION</scope>
</reference>
<dbReference type="SUPFAM" id="SSF50044">
    <property type="entry name" value="SH3-domain"/>
    <property type="match status" value="1"/>
</dbReference>
<feature type="region of interest" description="Disordered" evidence="3">
    <location>
        <begin position="1"/>
        <end position="77"/>
    </location>
</feature>
<proteinExistence type="predicted"/>
<dbReference type="FunFam" id="2.30.30.40:FF:000017">
    <property type="entry name" value="Formin-binding protein 1-like isoform 1"/>
    <property type="match status" value="1"/>
</dbReference>
<accession>H3C8S9</accession>
<dbReference type="SMART" id="SM00326">
    <property type="entry name" value="SH3"/>
    <property type="match status" value="1"/>
</dbReference>
<dbReference type="AlphaFoldDB" id="H3C8S9"/>